<name>A0ABY1NMA8_9BACT</name>
<dbReference type="EMBL" id="FXUB01000003">
    <property type="protein sequence ID" value="SMP13453.1"/>
    <property type="molecule type" value="Genomic_DNA"/>
</dbReference>
<feature type="coiled-coil region" evidence="10">
    <location>
        <begin position="232"/>
        <end position="259"/>
    </location>
</feature>
<dbReference type="InterPro" id="IPR041685">
    <property type="entry name" value="AAA_GajA/Old/RecF-like"/>
</dbReference>
<evidence type="ECO:0000313" key="12">
    <source>
        <dbReference type="EMBL" id="SMP13453.1"/>
    </source>
</evidence>
<dbReference type="InterPro" id="IPR004604">
    <property type="entry name" value="DNA_recomb/repair_RecN"/>
</dbReference>
<dbReference type="Proteomes" id="UP001157911">
    <property type="component" value="Unassembled WGS sequence"/>
</dbReference>
<feature type="coiled-coil region" evidence="10">
    <location>
        <begin position="297"/>
        <end position="345"/>
    </location>
</feature>
<dbReference type="PANTHER" id="PTHR11059:SF0">
    <property type="entry name" value="DNA REPAIR PROTEIN RECN"/>
    <property type="match status" value="1"/>
</dbReference>
<accession>A0ABY1NMA8</accession>
<comment type="caution">
    <text evidence="12">The sequence shown here is derived from an EMBL/GenBank/DDBJ whole genome shotgun (WGS) entry which is preliminary data.</text>
</comment>
<evidence type="ECO:0000256" key="8">
    <source>
        <dbReference type="ARBA" id="ARBA00033408"/>
    </source>
</evidence>
<feature type="coiled-coil region" evidence="10">
    <location>
        <begin position="136"/>
        <end position="200"/>
    </location>
</feature>
<keyword evidence="7 9" id="KW-0234">DNA repair</keyword>
<evidence type="ECO:0000313" key="13">
    <source>
        <dbReference type="Proteomes" id="UP001157911"/>
    </source>
</evidence>
<proteinExistence type="inferred from homology"/>
<comment type="similarity">
    <text evidence="2 9">Belongs to the RecN family.</text>
</comment>
<keyword evidence="13" id="KW-1185">Reference proteome</keyword>
<dbReference type="PANTHER" id="PTHR11059">
    <property type="entry name" value="DNA REPAIR PROTEIN RECN"/>
    <property type="match status" value="1"/>
</dbReference>
<gene>
    <name evidence="12" type="ORF">SAMN06265339_1137</name>
</gene>
<evidence type="ECO:0000256" key="1">
    <source>
        <dbReference type="ARBA" id="ARBA00003618"/>
    </source>
</evidence>
<dbReference type="Pfam" id="PF13175">
    <property type="entry name" value="AAA_15"/>
    <property type="match status" value="1"/>
</dbReference>
<sequence length="518" mass="59203">MIEELRLGNFASITAELDFSPNFNVIIGETGAGKSLLLSAISFLKGDKLSFPAEECFVEAVFSTPEGEVFARREIKAGRSRCFLDGMRVPQKLLAERVSPLIVFQSQRQSIELLKPSVQLEILDRLAENEELPSVYRAKFEAFKKEKEKLEELERKVQDRDRQIDILKFQIEEIREANLREGEEEELLELRNLLRQSEKIKEVKELVRVLIYEGEGSALERISEVISRLEKIEGSEELLERLRNAYYELEDICSEIERKLYVPDEEVSLDEIEDRLYEIEKLKRKYGSSIAEINAFLKEAEEKLYTLENLEFEIEEERKRLEALEAELKELASEISERRKRAAEEFEAYVVSTLKELGMPEVRFKVEFREKELSATGVDEVQFLFSGNPSLPLSPLSASISGGELSRFLLTILSKVSVPGVTMVFDEIDAGMSGKTLSLVAAKLKEIAKNQQVIAVTHSPQVVAAADRVFKVEKKNGNVAVREVKKEQIEREIAIMISGDLTDKSLEAARDLIRRWEE</sequence>
<organism evidence="12 13">
    <name type="scientific">Desulfurobacterium pacificum</name>
    <dbReference type="NCBI Taxonomy" id="240166"/>
    <lineage>
        <taxon>Bacteria</taxon>
        <taxon>Pseudomonadati</taxon>
        <taxon>Aquificota</taxon>
        <taxon>Aquificia</taxon>
        <taxon>Desulfurobacteriales</taxon>
        <taxon>Desulfurobacteriaceae</taxon>
        <taxon>Desulfurobacterium</taxon>
    </lineage>
</organism>
<dbReference type="PIRSF" id="PIRSF003128">
    <property type="entry name" value="RecN"/>
    <property type="match status" value="1"/>
</dbReference>
<dbReference type="RefSeq" id="WP_283400597.1">
    <property type="nucleotide sequence ID" value="NZ_FXUB01000003.1"/>
</dbReference>
<protein>
    <recommendedName>
        <fullName evidence="3 9">DNA repair protein RecN</fullName>
    </recommendedName>
    <alternativeName>
        <fullName evidence="8 9">Recombination protein N</fullName>
    </alternativeName>
</protein>
<evidence type="ECO:0000256" key="7">
    <source>
        <dbReference type="ARBA" id="ARBA00023204"/>
    </source>
</evidence>
<evidence type="ECO:0000256" key="4">
    <source>
        <dbReference type="ARBA" id="ARBA00022741"/>
    </source>
</evidence>
<keyword evidence="10" id="KW-0175">Coiled coil</keyword>
<evidence type="ECO:0000259" key="11">
    <source>
        <dbReference type="Pfam" id="PF13175"/>
    </source>
</evidence>
<dbReference type="SUPFAM" id="SSF52540">
    <property type="entry name" value="P-loop containing nucleoside triphosphate hydrolases"/>
    <property type="match status" value="1"/>
</dbReference>
<evidence type="ECO:0000256" key="2">
    <source>
        <dbReference type="ARBA" id="ARBA00009441"/>
    </source>
</evidence>
<evidence type="ECO:0000256" key="6">
    <source>
        <dbReference type="ARBA" id="ARBA00022840"/>
    </source>
</evidence>
<evidence type="ECO:0000256" key="3">
    <source>
        <dbReference type="ARBA" id="ARBA00021315"/>
    </source>
</evidence>
<keyword evidence="5 9" id="KW-0227">DNA damage</keyword>
<feature type="domain" description="Endonuclease GajA/Old nuclease/RecF-like AAA" evidence="11">
    <location>
        <begin position="1"/>
        <end position="463"/>
    </location>
</feature>
<keyword evidence="6" id="KW-0067">ATP-binding</keyword>
<keyword evidence="4" id="KW-0547">Nucleotide-binding</keyword>
<evidence type="ECO:0000256" key="5">
    <source>
        <dbReference type="ARBA" id="ARBA00022763"/>
    </source>
</evidence>
<evidence type="ECO:0000256" key="10">
    <source>
        <dbReference type="SAM" id="Coils"/>
    </source>
</evidence>
<evidence type="ECO:0000256" key="9">
    <source>
        <dbReference type="PIRNR" id="PIRNR003128"/>
    </source>
</evidence>
<dbReference type="InterPro" id="IPR027417">
    <property type="entry name" value="P-loop_NTPase"/>
</dbReference>
<reference evidence="12 13" key="1">
    <citation type="submission" date="2017-05" db="EMBL/GenBank/DDBJ databases">
        <authorList>
            <person name="Varghese N."/>
            <person name="Submissions S."/>
        </authorList>
    </citation>
    <scope>NUCLEOTIDE SEQUENCE [LARGE SCALE GENOMIC DNA]</scope>
    <source>
        <strain evidence="12 13">DSM 15522</strain>
    </source>
</reference>
<dbReference type="Gene3D" id="3.40.50.300">
    <property type="entry name" value="P-loop containing nucleotide triphosphate hydrolases"/>
    <property type="match status" value="2"/>
</dbReference>
<comment type="function">
    <text evidence="1 9">May be involved in recombinational repair of damaged DNA.</text>
</comment>